<evidence type="ECO:0008006" key="3">
    <source>
        <dbReference type="Google" id="ProtNLM"/>
    </source>
</evidence>
<evidence type="ECO:0000313" key="1">
    <source>
        <dbReference type="EMBL" id="QCD44841.1"/>
    </source>
</evidence>
<evidence type="ECO:0000313" key="2">
    <source>
        <dbReference type="Proteomes" id="UP000503264"/>
    </source>
</evidence>
<dbReference type="Proteomes" id="UP000503264">
    <property type="component" value="Chromosome"/>
</dbReference>
<dbReference type="AlphaFoldDB" id="A0A6G5QGR4"/>
<proteinExistence type="predicted"/>
<dbReference type="EMBL" id="CP012542">
    <property type="protein sequence ID" value="QCD44841.1"/>
    <property type="molecule type" value="Genomic_DNA"/>
</dbReference>
<name>A0A6G5QGR4_9BACT</name>
<keyword evidence="2" id="KW-1185">Reference proteome</keyword>
<organism evidence="1 2">
    <name type="scientific">Campylobacter mucosalis CCUG 21559</name>
    <dbReference type="NCBI Taxonomy" id="1032067"/>
    <lineage>
        <taxon>Bacteria</taxon>
        <taxon>Pseudomonadati</taxon>
        <taxon>Campylobacterota</taxon>
        <taxon>Epsilonproteobacteria</taxon>
        <taxon>Campylobacterales</taxon>
        <taxon>Campylobacteraceae</taxon>
        <taxon>Campylobacter</taxon>
    </lineage>
</organism>
<gene>
    <name evidence="1" type="ORF">CMUC_1060</name>
</gene>
<reference evidence="1 2" key="1">
    <citation type="submission" date="2016-07" db="EMBL/GenBank/DDBJ databases">
        <title>Comparative genomics of the Campylobacter concisus group.</title>
        <authorList>
            <person name="Miller W.G."/>
            <person name="Yee E."/>
            <person name="Chapman M.H."/>
            <person name="Huynh S."/>
            <person name="Bono J.L."/>
            <person name="On S.L.W."/>
            <person name="StLeger J."/>
            <person name="Foster G."/>
            <person name="Parker C.T."/>
        </authorList>
    </citation>
    <scope>NUCLEOTIDE SEQUENCE [LARGE SCALE GENOMIC DNA]</scope>
    <source>
        <strain evidence="1 2">CCUG 21559</strain>
    </source>
</reference>
<accession>A0A6G5QGR4</accession>
<sequence>MRKFLVILPILILAGWYFYPKQPASIQSDENSTLSKLECDLNKSPCTIKFGDKNITFELFPRPIYAMKPVWLSVEGLELKNPSIEAYGLNMDMGKIKAKFKKQDDVYLSELALSACLIDVMRYRFEILEDGKKSGIFIDFDLKN</sequence>
<protein>
    <recommendedName>
        <fullName evidence="3">Periplasmic protein</fullName>
    </recommendedName>
</protein>
<dbReference type="RefSeq" id="WP_171993785.1">
    <property type="nucleotide sequence ID" value="NZ_CP012542.1"/>
</dbReference>